<organism evidence="11 12">
    <name type="scientific">Alkalimarinus alittae</name>
    <dbReference type="NCBI Taxonomy" id="2961619"/>
    <lineage>
        <taxon>Bacteria</taxon>
        <taxon>Pseudomonadati</taxon>
        <taxon>Pseudomonadota</taxon>
        <taxon>Gammaproteobacteria</taxon>
        <taxon>Alteromonadales</taxon>
        <taxon>Alteromonadaceae</taxon>
        <taxon>Alkalimarinus</taxon>
    </lineage>
</organism>
<evidence type="ECO:0000256" key="5">
    <source>
        <dbReference type="ARBA" id="ARBA00022737"/>
    </source>
</evidence>
<feature type="domain" description="POTRA" evidence="10">
    <location>
        <begin position="7"/>
        <end position="74"/>
    </location>
</feature>
<dbReference type="PIRSF" id="PIRSF006076">
    <property type="entry name" value="OM_assembly_OMP85"/>
    <property type="match status" value="1"/>
</dbReference>
<reference evidence="11" key="1">
    <citation type="submission" date="2022-06" db="EMBL/GenBank/DDBJ databases">
        <title>Alkalimarinus sp. nov., isolated from gut of a Alitta virens.</title>
        <authorList>
            <person name="Yang A.I."/>
            <person name="Shin N.-R."/>
        </authorList>
    </citation>
    <scope>NUCLEOTIDE SEQUENCE</scope>
    <source>
        <strain evidence="11">A2M4</strain>
    </source>
</reference>
<evidence type="ECO:0000256" key="6">
    <source>
        <dbReference type="ARBA" id="ARBA00023136"/>
    </source>
</evidence>
<keyword evidence="5 8" id="KW-0677">Repeat</keyword>
<feature type="domain" description="POTRA" evidence="10">
    <location>
        <begin position="158"/>
        <end position="246"/>
    </location>
</feature>
<dbReference type="InterPro" id="IPR023707">
    <property type="entry name" value="OM_assembly_BamA"/>
</dbReference>
<keyword evidence="3 8" id="KW-0812">Transmembrane</keyword>
<evidence type="ECO:0000256" key="1">
    <source>
        <dbReference type="ARBA" id="ARBA00004370"/>
    </source>
</evidence>
<comment type="subunit">
    <text evidence="8">Part of the Bam complex.</text>
</comment>
<feature type="domain" description="POTRA" evidence="10">
    <location>
        <begin position="249"/>
        <end position="326"/>
    </location>
</feature>
<dbReference type="Gene3D" id="3.10.20.310">
    <property type="entry name" value="membrane protein fhac"/>
    <property type="match status" value="5"/>
</dbReference>
<dbReference type="PANTHER" id="PTHR12815">
    <property type="entry name" value="SORTING AND ASSEMBLY MACHINERY SAMM50 PROTEIN FAMILY MEMBER"/>
    <property type="match status" value="1"/>
</dbReference>
<comment type="function">
    <text evidence="8">Part of the outer membrane protein assembly complex, which is involved in assembly and insertion of beta-barrel proteins into the outer membrane.</text>
</comment>
<name>A0ABY6MZ08_9ALTE</name>
<gene>
    <name evidence="8 11" type="primary">bamA</name>
    <name evidence="11" type="ORF">NKI27_13525</name>
</gene>
<dbReference type="InterPro" id="IPR000184">
    <property type="entry name" value="Bac_surfAg_D15"/>
</dbReference>
<dbReference type="RefSeq" id="WP_265046572.1">
    <property type="nucleotide sequence ID" value="NZ_CP100390.1"/>
</dbReference>
<evidence type="ECO:0000256" key="7">
    <source>
        <dbReference type="ARBA" id="ARBA00023237"/>
    </source>
</evidence>
<dbReference type="InterPro" id="IPR034746">
    <property type="entry name" value="POTRA"/>
</dbReference>
<feature type="domain" description="POTRA" evidence="10">
    <location>
        <begin position="329"/>
        <end position="403"/>
    </location>
</feature>
<keyword evidence="2 8" id="KW-1134">Transmembrane beta strand</keyword>
<evidence type="ECO:0000256" key="8">
    <source>
        <dbReference type="HAMAP-Rule" id="MF_01430"/>
    </source>
</evidence>
<dbReference type="InterPro" id="IPR039910">
    <property type="entry name" value="D15-like"/>
</dbReference>
<evidence type="ECO:0000256" key="4">
    <source>
        <dbReference type="ARBA" id="ARBA00022729"/>
    </source>
</evidence>
<dbReference type="PANTHER" id="PTHR12815:SF23">
    <property type="entry name" value="OUTER MEMBRANE PROTEIN ASSEMBLY FACTOR BAMA"/>
    <property type="match status" value="1"/>
</dbReference>
<dbReference type="NCBIfam" id="TIGR03303">
    <property type="entry name" value="OM_YaeT"/>
    <property type="match status" value="1"/>
</dbReference>
<accession>A0ABY6MZ08</accession>
<dbReference type="Pfam" id="PF01103">
    <property type="entry name" value="Omp85"/>
    <property type="match status" value="1"/>
</dbReference>
<evidence type="ECO:0000313" key="12">
    <source>
        <dbReference type="Proteomes" id="UP001163739"/>
    </source>
</evidence>
<evidence type="ECO:0000256" key="3">
    <source>
        <dbReference type="ARBA" id="ARBA00022692"/>
    </source>
</evidence>
<keyword evidence="4 8" id="KW-0732">Signal</keyword>
<evidence type="ECO:0000313" key="11">
    <source>
        <dbReference type="EMBL" id="UZE95082.1"/>
    </source>
</evidence>
<dbReference type="Pfam" id="PF07244">
    <property type="entry name" value="POTRA"/>
    <property type="match status" value="4"/>
</dbReference>
<evidence type="ECO:0000256" key="9">
    <source>
        <dbReference type="NCBIfam" id="TIGR03303"/>
    </source>
</evidence>
<comment type="subcellular location">
    <subcellularLocation>
        <location evidence="8">Cell outer membrane</location>
    </subcellularLocation>
    <subcellularLocation>
        <location evidence="1">Membrane</location>
    </subcellularLocation>
</comment>
<keyword evidence="7 8" id="KW-0998">Cell outer membrane</keyword>
<keyword evidence="12" id="KW-1185">Reference proteome</keyword>
<dbReference type="EMBL" id="CP100390">
    <property type="protein sequence ID" value="UZE95082.1"/>
    <property type="molecule type" value="Genomic_DNA"/>
</dbReference>
<dbReference type="Gene3D" id="2.40.160.50">
    <property type="entry name" value="membrane protein fhac: a member of the omp85/tpsb transporter family"/>
    <property type="match status" value="1"/>
</dbReference>
<evidence type="ECO:0000256" key="2">
    <source>
        <dbReference type="ARBA" id="ARBA00022452"/>
    </source>
</evidence>
<sequence>MTFADEFEVKDIRVDGLQRVSAGTVFSAFPVNVGDEVDSVRLVEASKNLFKSGLFTDIQLGREDGDLLITVAERPSISKIEIDGNKAISTDDLMDGLKSAGMYEGQVFQRVTLERLELEILRSYVAQGRYNASVEAEVENQPRNRVAIKLNINEGDVASIQHINVVGNNAFSDEMLLDLMELKTPGMFSMFTSDDKYAKEKLSGDLERIRSFYLDRGYIKFNIESTQVAISPNKEDVFITLNITEGPLYTISDIQLKGELIVDEEEIRRLVLVKEGDTFSRRLLTTTSDVISRRLGTEGYTFANVNAIPEPHDDNTATITFFVDPGRRTYVRRINFRGNVNTADEVLRQEMRQMEGASASTNLIETSKSRLERLGFFKTVSVETPAVPGNADQVDVNYSVEEQASGSLSASLGFSQDSGFILGLNVSENNFFGTGRRVSMGLNTSRSVKSARFSYLNPYYTVDGVSRGFSVFAKETDFDDLNTSAYILDTIGGAVTFGYPINNYSRLNFGLTATNDKLEAGDESALEIVDFVEENGNDFDNLTVDLSWTRNTLNRGIFATKGLSQSLSANITTPEISDLQFFKVNYRTNFYQPIDRFHTWVLRLRSDLGYGDGYGDTSELPFYENYFAGGMGSVRGYESNTLGLMGTQSPTDASRPRAFGGNILVEGSAELIFPIPFIDDQSSMRTALFFDAGNVFDSSRDYDPEFSELRMSTGVSFQWITAIGPLGFALAKPLNKQEGDETQVFQFTLGQNF</sequence>
<keyword evidence="6 8" id="KW-0472">Membrane</keyword>
<dbReference type="HAMAP" id="MF_01430">
    <property type="entry name" value="OM_assembly_BamA"/>
    <property type="match status" value="1"/>
</dbReference>
<evidence type="ECO:0000259" key="10">
    <source>
        <dbReference type="PROSITE" id="PS51779"/>
    </source>
</evidence>
<dbReference type="Proteomes" id="UP001163739">
    <property type="component" value="Chromosome"/>
</dbReference>
<comment type="similarity">
    <text evidence="8">Belongs to the BamA family.</text>
</comment>
<dbReference type="PROSITE" id="PS51779">
    <property type="entry name" value="POTRA"/>
    <property type="match status" value="5"/>
</dbReference>
<protein>
    <recommendedName>
        <fullName evidence="8 9">Outer membrane protein assembly factor BamA</fullName>
    </recommendedName>
</protein>
<dbReference type="InterPro" id="IPR010827">
    <property type="entry name" value="BamA/TamA_POTRA"/>
</dbReference>
<feature type="domain" description="POTRA" evidence="10">
    <location>
        <begin position="75"/>
        <end position="155"/>
    </location>
</feature>
<proteinExistence type="inferred from homology"/>